<dbReference type="EMBL" id="VWNE01000005">
    <property type="protein sequence ID" value="KAA8485266.1"/>
    <property type="molecule type" value="Genomic_DNA"/>
</dbReference>
<gene>
    <name evidence="1" type="ORF">F1649_03875</name>
</gene>
<keyword evidence="2" id="KW-1185">Reference proteome</keyword>
<sequence>MALELRPTITTLLLIWALSGSTQSVSTVKQEVEKSISDFFMGDKGIFERVPDSGKVYRFFFQVDVSRTGNRRLSVTSIKASDTIAYKLYPDSHFLKTLQWNVYMHKRKKASFIIPVVLDVISSKGKTHKNERSDQLKAFRSLFKNDGNIEDYIYFRPVVFVISKQMFD</sequence>
<proteinExistence type="predicted"/>
<dbReference type="RefSeq" id="WP_141814820.1">
    <property type="nucleotide sequence ID" value="NZ_VFPL01000001.1"/>
</dbReference>
<accession>A0A5M9HE46</accession>
<evidence type="ECO:0000313" key="1">
    <source>
        <dbReference type="EMBL" id="KAA8485266.1"/>
    </source>
</evidence>
<organism evidence="1 2">
    <name type="scientific">Arcticibacter tournemirensis</name>
    <dbReference type="NCBI Taxonomy" id="699437"/>
    <lineage>
        <taxon>Bacteria</taxon>
        <taxon>Pseudomonadati</taxon>
        <taxon>Bacteroidota</taxon>
        <taxon>Sphingobacteriia</taxon>
        <taxon>Sphingobacteriales</taxon>
        <taxon>Sphingobacteriaceae</taxon>
        <taxon>Arcticibacter</taxon>
    </lineage>
</organism>
<protein>
    <submittedName>
        <fullName evidence="1">Uncharacterized protein</fullName>
    </submittedName>
</protein>
<comment type="caution">
    <text evidence="1">The sequence shown here is derived from an EMBL/GenBank/DDBJ whole genome shotgun (WGS) entry which is preliminary data.</text>
</comment>
<dbReference type="AlphaFoldDB" id="A0A5M9HE46"/>
<evidence type="ECO:0000313" key="2">
    <source>
        <dbReference type="Proteomes" id="UP000322918"/>
    </source>
</evidence>
<name>A0A5M9HE46_9SPHI</name>
<reference evidence="1 2" key="1">
    <citation type="submission" date="2019-09" db="EMBL/GenBank/DDBJ databases">
        <title>Pararcticibacter amylolyticus gen. nov., sp. nov., isolated from a rottenly hemp rope, and reclassification of Pedobacter tournemirensis as Pararcticibacter tournemirensis comb. nov.</title>
        <authorList>
            <person name="Cai Y."/>
        </authorList>
    </citation>
    <scope>NUCLEOTIDE SEQUENCE [LARGE SCALE GENOMIC DNA]</scope>
    <source>
        <strain evidence="1 2">TF5-37.2-LB10</strain>
    </source>
</reference>
<dbReference type="Proteomes" id="UP000322918">
    <property type="component" value="Unassembled WGS sequence"/>
</dbReference>